<evidence type="ECO:0000313" key="8">
    <source>
        <dbReference type="EMBL" id="API86365.1"/>
    </source>
</evidence>
<feature type="transmembrane region" description="Helical" evidence="6">
    <location>
        <begin position="80"/>
        <end position="107"/>
    </location>
</feature>
<organism evidence="8 9">
    <name type="scientific">Francisella uliginis</name>
    <dbReference type="NCBI Taxonomy" id="573570"/>
    <lineage>
        <taxon>Bacteria</taxon>
        <taxon>Pseudomonadati</taxon>
        <taxon>Pseudomonadota</taxon>
        <taxon>Gammaproteobacteria</taxon>
        <taxon>Thiotrichales</taxon>
        <taxon>Francisellaceae</taxon>
        <taxon>Francisella</taxon>
    </lineage>
</organism>
<evidence type="ECO:0000259" key="7">
    <source>
        <dbReference type="Pfam" id="PF09335"/>
    </source>
</evidence>
<dbReference type="EMBL" id="CP016796">
    <property type="protein sequence ID" value="API86365.1"/>
    <property type="molecule type" value="Genomic_DNA"/>
</dbReference>
<sequence length="233" mass="25429">MSKFKRYIPILVLILGLVIFISLNGQKYLSLAAVKQHYQDLVAWTHSYFWLSSLVFVLAYILIVAFSLPGGATVMTLLGGFLFGLVVGTIWVVIGATIGACLIFLAVKTAFGEVLKSKAKGSIEKLRKGFEDNAFNYLLTLRLIPLFPFFAINIACGAIDISLSTFFWATLLGIIPGSLIYSWVGTGLGFVLNQGKDLDMGIIFAPQFILPIIALAILSLVPVLYKKIKGARS</sequence>
<dbReference type="InterPro" id="IPR032816">
    <property type="entry name" value="VTT_dom"/>
</dbReference>
<evidence type="ECO:0000256" key="1">
    <source>
        <dbReference type="ARBA" id="ARBA00004651"/>
    </source>
</evidence>
<keyword evidence="9" id="KW-1185">Reference proteome</keyword>
<comment type="similarity">
    <text evidence="6">Belongs to the TVP38/TMEM64 family.</text>
</comment>
<keyword evidence="4 6" id="KW-1133">Transmembrane helix</keyword>
<evidence type="ECO:0000256" key="4">
    <source>
        <dbReference type="ARBA" id="ARBA00022989"/>
    </source>
</evidence>
<keyword evidence="3 6" id="KW-0812">Transmembrane</keyword>
<dbReference type="RefSeq" id="WP_072711638.1">
    <property type="nucleotide sequence ID" value="NZ_CP016796.1"/>
</dbReference>
<evidence type="ECO:0000256" key="3">
    <source>
        <dbReference type="ARBA" id="ARBA00022692"/>
    </source>
</evidence>
<evidence type="ECO:0000256" key="6">
    <source>
        <dbReference type="RuleBase" id="RU366058"/>
    </source>
</evidence>
<keyword evidence="5 6" id="KW-0472">Membrane</keyword>
<dbReference type="InterPro" id="IPR015414">
    <property type="entry name" value="TMEM64"/>
</dbReference>
<reference evidence="8 9" key="1">
    <citation type="journal article" date="2016" name="Appl. Environ. Microbiol.">
        <title>Whole genome relationships among Francisella bacteria of diverse origin define new species and provide specific regions for detection.</title>
        <authorList>
            <person name="Challacombe J.F."/>
            <person name="Petersen J.M."/>
            <person name="Gallegos-Graves V."/>
            <person name="Hodge D."/>
            <person name="Pillai S."/>
            <person name="Kuske C.R."/>
        </authorList>
    </citation>
    <scope>NUCLEOTIDE SEQUENCE [LARGE SCALE GENOMIC DNA]</scope>
    <source>
        <strain evidence="9">TX07-7310</strain>
    </source>
</reference>
<dbReference type="PANTHER" id="PTHR12677">
    <property type="entry name" value="GOLGI APPARATUS MEMBRANE PROTEIN TVP38-RELATED"/>
    <property type="match status" value="1"/>
</dbReference>
<dbReference type="KEGG" id="frx:F7310_02905"/>
<dbReference type="Proteomes" id="UP000184222">
    <property type="component" value="Chromosome"/>
</dbReference>
<feature type="domain" description="VTT" evidence="7">
    <location>
        <begin position="72"/>
        <end position="185"/>
    </location>
</feature>
<gene>
    <name evidence="8" type="ORF">F7310_02905</name>
</gene>
<dbReference type="Pfam" id="PF09335">
    <property type="entry name" value="VTT_dom"/>
    <property type="match status" value="1"/>
</dbReference>
<dbReference type="OrthoDB" id="9800167at2"/>
<proteinExistence type="inferred from homology"/>
<feature type="transmembrane region" description="Helical" evidence="6">
    <location>
        <begin position="48"/>
        <end position="68"/>
    </location>
</feature>
<keyword evidence="2 6" id="KW-1003">Cell membrane</keyword>
<evidence type="ECO:0000256" key="2">
    <source>
        <dbReference type="ARBA" id="ARBA00022475"/>
    </source>
</evidence>
<evidence type="ECO:0000313" key="9">
    <source>
        <dbReference type="Proteomes" id="UP000184222"/>
    </source>
</evidence>
<dbReference type="AlphaFoldDB" id="A0A1L4BRA1"/>
<name>A0A1L4BRA1_9GAMM</name>
<dbReference type="PANTHER" id="PTHR12677:SF59">
    <property type="entry name" value="GOLGI APPARATUS MEMBRANE PROTEIN TVP38-RELATED"/>
    <property type="match status" value="1"/>
</dbReference>
<feature type="transmembrane region" description="Helical" evidence="6">
    <location>
        <begin position="166"/>
        <end position="184"/>
    </location>
</feature>
<evidence type="ECO:0000256" key="5">
    <source>
        <dbReference type="ARBA" id="ARBA00023136"/>
    </source>
</evidence>
<comment type="subcellular location">
    <subcellularLocation>
        <location evidence="1 6">Cell membrane</location>
        <topology evidence="1 6">Multi-pass membrane protein</topology>
    </subcellularLocation>
</comment>
<accession>A0A1L4BRA1</accession>
<protein>
    <recommendedName>
        <fullName evidence="6">TVP38/TMEM64 family membrane protein</fullName>
    </recommendedName>
</protein>
<feature type="transmembrane region" description="Helical" evidence="6">
    <location>
        <begin position="134"/>
        <end position="159"/>
    </location>
</feature>
<dbReference type="GO" id="GO:0005886">
    <property type="term" value="C:plasma membrane"/>
    <property type="evidence" value="ECO:0007669"/>
    <property type="project" value="UniProtKB-SubCell"/>
</dbReference>
<feature type="transmembrane region" description="Helical" evidence="6">
    <location>
        <begin position="204"/>
        <end position="225"/>
    </location>
</feature>
<dbReference type="STRING" id="573570.F7310_02905"/>